<dbReference type="CDD" id="cd02440">
    <property type="entry name" value="AdoMet_MTases"/>
    <property type="match status" value="1"/>
</dbReference>
<dbReference type="InterPro" id="IPR029063">
    <property type="entry name" value="SAM-dependent_MTases_sf"/>
</dbReference>
<dbReference type="GO" id="GO:0005829">
    <property type="term" value="C:cytosol"/>
    <property type="evidence" value="ECO:0007669"/>
    <property type="project" value="TreeGrafter"/>
</dbReference>
<proteinExistence type="predicted"/>
<accession>E4ZG52</accession>
<dbReference type="OMA" id="LYENLDW"/>
<dbReference type="eggNOG" id="KOG2793">
    <property type="taxonomic scope" value="Eukaryota"/>
</dbReference>
<dbReference type="OrthoDB" id="413520at2759"/>
<sequence>MRYVRFLKTPRIVLADKTTSRPHDVLCLVTITSDLGDSFLAAHAQLSAELLACDSSDNEKLIVWSSVQWTPGMRSLPIRLPLPKSGVSTSLRLKVSTTPKSTCDEFQSLVSHHSNSIVSAWSAPFTVSVEAPRLAERRFQLASTSLNVWEETGNSIARHLWDAGILLSCHMDQLLSVESELGQVLFPNRTRSGLRVLELGTGCGIAGISLAQCLEDTVIIVTDLTEAREIVTRNLSHVKTAARSSIEFQELDWDEALPASLNPTAMNFDLVFAADCTYNADSRYALNLSCYASHQRHLIRDSPAFVNTISRIVHESPSTVVLVAMKMRHPSEVVFFELMAEAGFNRVSTISYPLPGDTEATEETVDLHVYKYVAPK</sequence>
<dbReference type="STRING" id="985895.E4ZG52"/>
<dbReference type="Pfam" id="PF10294">
    <property type="entry name" value="Methyltransf_16"/>
    <property type="match status" value="1"/>
</dbReference>
<reference evidence="2" key="1">
    <citation type="journal article" date="2011" name="Nat. Commun.">
        <title>Effector diversification within compartments of the Leptosphaeria maculans genome affected by Repeat-Induced Point mutations.</title>
        <authorList>
            <person name="Rouxel T."/>
            <person name="Grandaubert J."/>
            <person name="Hane J.K."/>
            <person name="Hoede C."/>
            <person name="van de Wouw A.P."/>
            <person name="Couloux A."/>
            <person name="Dominguez V."/>
            <person name="Anthouard V."/>
            <person name="Bally P."/>
            <person name="Bourras S."/>
            <person name="Cozijnsen A.J."/>
            <person name="Ciuffetti L.M."/>
            <person name="Degrave A."/>
            <person name="Dilmaghani A."/>
            <person name="Duret L."/>
            <person name="Fudal I."/>
            <person name="Goodwin S.B."/>
            <person name="Gout L."/>
            <person name="Glaser N."/>
            <person name="Linglin J."/>
            <person name="Kema G.H.J."/>
            <person name="Lapalu N."/>
            <person name="Lawrence C.B."/>
            <person name="May K."/>
            <person name="Meyer M."/>
            <person name="Ollivier B."/>
            <person name="Poulain J."/>
            <person name="Schoch C.L."/>
            <person name="Simon A."/>
            <person name="Spatafora J.W."/>
            <person name="Stachowiak A."/>
            <person name="Turgeon B.G."/>
            <person name="Tyler B.M."/>
            <person name="Vincent D."/>
            <person name="Weissenbach J."/>
            <person name="Amselem J."/>
            <person name="Quesneville H."/>
            <person name="Oliver R.P."/>
            <person name="Wincker P."/>
            <person name="Balesdent M.-H."/>
            <person name="Howlett B.J."/>
        </authorList>
    </citation>
    <scope>NUCLEOTIDE SEQUENCE [LARGE SCALE GENOMIC DNA]</scope>
    <source>
        <strain evidence="2">JN3 / isolate v23.1.3 / race Av1-4-5-6-7-8</strain>
    </source>
</reference>
<dbReference type="PANTHER" id="PTHR14614:SF132">
    <property type="entry name" value="PROTEIN-LYSINE METHYLTRANSFERASE C42C1.13"/>
    <property type="match status" value="1"/>
</dbReference>
<dbReference type="EMBL" id="FP929064">
    <property type="protein sequence ID" value="CBX90272.1"/>
    <property type="molecule type" value="Genomic_DNA"/>
</dbReference>
<evidence type="ECO:0000313" key="2">
    <source>
        <dbReference type="Proteomes" id="UP000002668"/>
    </source>
</evidence>
<dbReference type="PANTHER" id="PTHR14614">
    <property type="entry name" value="HEPATOCELLULAR CARCINOMA-ASSOCIATED ANTIGEN"/>
    <property type="match status" value="1"/>
</dbReference>
<dbReference type="VEuPathDB" id="FungiDB:LEMA_P063980.1"/>
<gene>
    <name evidence="1" type="ORF">LEMA_P063980.1</name>
</gene>
<dbReference type="Gene3D" id="3.40.50.150">
    <property type="entry name" value="Vaccinia Virus protein VP39"/>
    <property type="match status" value="1"/>
</dbReference>
<dbReference type="HOGENOM" id="CLU_036731_1_0_1"/>
<dbReference type="AlphaFoldDB" id="E4ZG52"/>
<dbReference type="Proteomes" id="UP000002668">
    <property type="component" value="Genome"/>
</dbReference>
<dbReference type="SUPFAM" id="SSF53335">
    <property type="entry name" value="S-adenosyl-L-methionine-dependent methyltransferases"/>
    <property type="match status" value="1"/>
</dbReference>
<organism evidence="1 2">
    <name type="scientific">Leptosphaeria maculans (strain JN3 / isolate v23.1.3 / race Av1-4-5-6-7-8)</name>
    <name type="common">Blackleg fungus</name>
    <name type="synonym">Phoma lingam</name>
    <dbReference type="NCBI Taxonomy" id="985895"/>
    <lineage>
        <taxon>Eukaryota</taxon>
        <taxon>Fungi</taxon>
        <taxon>Dikarya</taxon>
        <taxon>Ascomycota</taxon>
        <taxon>Pezizomycotina</taxon>
        <taxon>Dothideomycetes</taxon>
        <taxon>Pleosporomycetidae</taxon>
        <taxon>Pleosporales</taxon>
        <taxon>Pleosporineae</taxon>
        <taxon>Leptosphaeriaceae</taxon>
        <taxon>Plenodomus</taxon>
        <taxon>Plenodomus lingam/Leptosphaeria maculans species complex</taxon>
    </lineage>
</organism>
<protein>
    <submittedName>
        <fullName evidence="1">Uncharacterized protein</fullName>
    </submittedName>
</protein>
<evidence type="ECO:0000313" key="1">
    <source>
        <dbReference type="EMBL" id="CBX90272.1"/>
    </source>
</evidence>
<dbReference type="InParanoid" id="E4ZG52"/>
<dbReference type="InterPro" id="IPR019410">
    <property type="entry name" value="Methyltransf_16"/>
</dbReference>
<keyword evidence="2" id="KW-1185">Reference proteome</keyword>
<name>E4ZG52_LEPMJ</name>
<dbReference type="GO" id="GO:0008757">
    <property type="term" value="F:S-adenosylmethionine-dependent methyltransferase activity"/>
    <property type="evidence" value="ECO:0007669"/>
    <property type="project" value="UniProtKB-ARBA"/>
</dbReference>